<dbReference type="SMART" id="SM00354">
    <property type="entry name" value="HTH_LACI"/>
    <property type="match status" value="1"/>
</dbReference>
<keyword evidence="2" id="KW-0238">DNA-binding</keyword>
<keyword evidence="1" id="KW-0805">Transcription regulation</keyword>
<reference evidence="6 7" key="1">
    <citation type="submission" date="2019-05" db="EMBL/GenBank/DDBJ databases">
        <authorList>
            <consortium name="Pathogen Informatics"/>
        </authorList>
    </citation>
    <scope>NUCLEOTIDE SEQUENCE [LARGE SCALE GENOMIC DNA]</scope>
    <source>
        <strain evidence="6 7">NCTC5385</strain>
    </source>
</reference>
<dbReference type="PANTHER" id="PTHR30146:SF145">
    <property type="entry name" value="RIBOSE OPERON REPRESSOR"/>
    <property type="match status" value="1"/>
</dbReference>
<keyword evidence="3" id="KW-0804">Transcription</keyword>
<dbReference type="PROSITE" id="PS50932">
    <property type="entry name" value="HTH_LACI_2"/>
    <property type="match status" value="1"/>
</dbReference>
<dbReference type="InterPro" id="IPR028082">
    <property type="entry name" value="Peripla_BP_I"/>
</dbReference>
<dbReference type="PROSITE" id="PS00356">
    <property type="entry name" value="HTH_LACI_1"/>
    <property type="match status" value="1"/>
</dbReference>
<dbReference type="STRING" id="873448.STRPO_1274"/>
<dbReference type="SUPFAM" id="SSF53822">
    <property type="entry name" value="Periplasmic binding protein-like I"/>
    <property type="match status" value="1"/>
</dbReference>
<feature type="domain" description="HTH cro/C1-type" evidence="5">
    <location>
        <begin position="4"/>
        <end position="50"/>
    </location>
</feature>
<protein>
    <submittedName>
        <fullName evidence="6">Transcriptional regulator, LacI family</fullName>
    </submittedName>
</protein>
<evidence type="ECO:0000256" key="3">
    <source>
        <dbReference type="ARBA" id="ARBA00023163"/>
    </source>
</evidence>
<dbReference type="Pfam" id="PF00532">
    <property type="entry name" value="Peripla_BP_1"/>
    <property type="match status" value="1"/>
</dbReference>
<dbReference type="EMBL" id="LR594035">
    <property type="protein sequence ID" value="VTS13516.1"/>
    <property type="molecule type" value="Genomic_DNA"/>
</dbReference>
<evidence type="ECO:0000313" key="6">
    <source>
        <dbReference type="EMBL" id="VTS13516.1"/>
    </source>
</evidence>
<evidence type="ECO:0000313" key="7">
    <source>
        <dbReference type="Proteomes" id="UP000304914"/>
    </source>
</evidence>
<organism evidence="6 7">
    <name type="scientific">Streptococcus pseudoporcinus</name>
    <dbReference type="NCBI Taxonomy" id="361101"/>
    <lineage>
        <taxon>Bacteria</taxon>
        <taxon>Bacillati</taxon>
        <taxon>Bacillota</taxon>
        <taxon>Bacilli</taxon>
        <taxon>Lactobacillales</taxon>
        <taxon>Streptococcaceae</taxon>
        <taxon>Streptococcus</taxon>
    </lineage>
</organism>
<dbReference type="Pfam" id="PF00356">
    <property type="entry name" value="LacI"/>
    <property type="match status" value="1"/>
</dbReference>
<evidence type="ECO:0000259" key="4">
    <source>
        <dbReference type="PROSITE" id="PS50932"/>
    </source>
</evidence>
<dbReference type="Gene3D" id="1.10.260.40">
    <property type="entry name" value="lambda repressor-like DNA-binding domains"/>
    <property type="match status" value="1"/>
</dbReference>
<dbReference type="InterPro" id="IPR001387">
    <property type="entry name" value="Cro/C1-type_HTH"/>
</dbReference>
<accession>A0A4U9XKE6</accession>
<dbReference type="CDD" id="cd01392">
    <property type="entry name" value="HTH_LacI"/>
    <property type="match status" value="1"/>
</dbReference>
<gene>
    <name evidence="6" type="primary">ccpA_1</name>
    <name evidence="6" type="ORF">NCTC5385_00162</name>
</gene>
<dbReference type="Proteomes" id="UP000304914">
    <property type="component" value="Chromosome"/>
</dbReference>
<evidence type="ECO:0000256" key="1">
    <source>
        <dbReference type="ARBA" id="ARBA00023015"/>
    </source>
</evidence>
<dbReference type="GO" id="GO:0000976">
    <property type="term" value="F:transcription cis-regulatory region binding"/>
    <property type="evidence" value="ECO:0007669"/>
    <property type="project" value="TreeGrafter"/>
</dbReference>
<proteinExistence type="predicted"/>
<dbReference type="GO" id="GO:0003700">
    <property type="term" value="F:DNA-binding transcription factor activity"/>
    <property type="evidence" value="ECO:0007669"/>
    <property type="project" value="TreeGrafter"/>
</dbReference>
<dbReference type="PROSITE" id="PS50943">
    <property type="entry name" value="HTH_CROC1"/>
    <property type="match status" value="1"/>
</dbReference>
<dbReference type="RefSeq" id="WP_138067867.1">
    <property type="nucleotide sequence ID" value="NZ_LR594035.1"/>
</dbReference>
<dbReference type="AlphaFoldDB" id="A0A4U9XKE6"/>
<dbReference type="Gene3D" id="3.40.50.2300">
    <property type="match status" value="2"/>
</dbReference>
<name>A0A4U9XKE6_9STRE</name>
<dbReference type="InterPro" id="IPR001761">
    <property type="entry name" value="Peripla_BP/Lac1_sug-bd_dom"/>
</dbReference>
<dbReference type="InterPro" id="IPR000843">
    <property type="entry name" value="HTH_LacI"/>
</dbReference>
<feature type="domain" description="HTH lacI-type" evidence="4">
    <location>
        <begin position="5"/>
        <end position="60"/>
    </location>
</feature>
<sequence length="328" mass="36710">MFEKITINDIAKLVGVSKATVSYYLNGNYKKMSLTTKEKIKQAIDVTGYQPSKIAQSLVTRDTQTIGVVIADITNPFISSVMKGIHDTCQHYGYTVNFTNSDNNLQIELENLHHLKQQDVSGIILDSVDPNNPFVSAFDPQTLVMVDRQANQLQFDTIVSDNEASTKTFLQEMINAGYQDIYFVSFPIEGISTRELRYKGFKEMVTASQDHLIILGEDGSDKHILNIIKNSSSKPAFLMMNGPTLLSFMKVVNQSSYHYPKDFGLGTYEDLEWMQLLTPSVSCIKQDSYGIGCLAAEHLITKLRGDRGSVASPELLEVVNEIIVRHSF</sequence>
<evidence type="ECO:0000256" key="2">
    <source>
        <dbReference type="ARBA" id="ARBA00023125"/>
    </source>
</evidence>
<dbReference type="PANTHER" id="PTHR30146">
    <property type="entry name" value="LACI-RELATED TRANSCRIPTIONAL REPRESSOR"/>
    <property type="match status" value="1"/>
</dbReference>
<dbReference type="InterPro" id="IPR010982">
    <property type="entry name" value="Lambda_DNA-bd_dom_sf"/>
</dbReference>
<evidence type="ECO:0000259" key="5">
    <source>
        <dbReference type="PROSITE" id="PS50943"/>
    </source>
</evidence>
<dbReference type="SUPFAM" id="SSF47413">
    <property type="entry name" value="lambda repressor-like DNA-binding domains"/>
    <property type="match status" value="1"/>
</dbReference>